<dbReference type="NCBIfam" id="TIGR01727">
    <property type="entry name" value="oligo_HPY"/>
    <property type="match status" value="1"/>
</dbReference>
<dbReference type="InterPro" id="IPR003439">
    <property type="entry name" value="ABC_transporter-like_ATP-bd"/>
</dbReference>
<reference evidence="6 7" key="1">
    <citation type="submission" date="2013-06" db="EMBL/GenBank/DDBJ databases">
        <title>Complete genome sequence of Paenibacillus mucilaginosus K02.</title>
        <authorList>
            <person name="Xiao B."/>
            <person name="Sun L."/>
            <person name="Xiao L."/>
            <person name="Lian B."/>
        </authorList>
    </citation>
    <scope>NUCLEOTIDE SEQUENCE [LARGE SCALE GENOMIC DNA]</scope>
    <source>
        <strain evidence="6 7">K02</strain>
    </source>
</reference>
<dbReference type="PROSITE" id="PS50893">
    <property type="entry name" value="ABC_TRANSPORTER_2"/>
    <property type="match status" value="1"/>
</dbReference>
<dbReference type="InterPro" id="IPR017871">
    <property type="entry name" value="ABC_transporter-like_CS"/>
</dbReference>
<keyword evidence="2" id="KW-0813">Transport</keyword>
<dbReference type="PANTHER" id="PTHR43776">
    <property type="entry name" value="TRANSPORT ATP-BINDING PROTEIN"/>
    <property type="match status" value="1"/>
</dbReference>
<dbReference type="Gene3D" id="3.40.50.300">
    <property type="entry name" value="P-loop containing nucleotide triphosphate hydrolases"/>
    <property type="match status" value="1"/>
</dbReference>
<dbReference type="InterPro" id="IPR050319">
    <property type="entry name" value="ABC_transp_ATP-bind"/>
</dbReference>
<proteinExistence type="inferred from homology"/>
<dbReference type="Pfam" id="PF08352">
    <property type="entry name" value="oligo_HPY"/>
    <property type="match status" value="1"/>
</dbReference>
<dbReference type="HOGENOM" id="CLU_000604_1_23_9"/>
<evidence type="ECO:0000256" key="2">
    <source>
        <dbReference type="ARBA" id="ARBA00022448"/>
    </source>
</evidence>
<evidence type="ECO:0000259" key="5">
    <source>
        <dbReference type="PROSITE" id="PS50893"/>
    </source>
</evidence>
<dbReference type="InterPro" id="IPR027417">
    <property type="entry name" value="P-loop_NTPase"/>
</dbReference>
<dbReference type="PANTHER" id="PTHR43776:SF7">
    <property type="entry name" value="D,D-DIPEPTIDE TRANSPORT ATP-BINDING PROTEIN DDPF-RELATED"/>
    <property type="match status" value="1"/>
</dbReference>
<feature type="domain" description="ABC transporter" evidence="5">
    <location>
        <begin position="18"/>
        <end position="268"/>
    </location>
</feature>
<keyword evidence="3" id="KW-0547">Nucleotide-binding</keyword>
<evidence type="ECO:0000313" key="6">
    <source>
        <dbReference type="EMBL" id="AFH63471.2"/>
    </source>
</evidence>
<dbReference type="InterPro" id="IPR003593">
    <property type="entry name" value="AAA+_ATPase"/>
</dbReference>
<dbReference type="FunFam" id="3.40.50.300:FF:000016">
    <property type="entry name" value="Oligopeptide ABC transporter ATP-binding component"/>
    <property type="match status" value="1"/>
</dbReference>
<protein>
    <submittedName>
        <fullName evidence="6">Peptide ABC transporter ATP-binding protein</fullName>
    </submittedName>
</protein>
<dbReference type="AlphaFoldDB" id="I0BM74"/>
<name>I0BM74_9BACL</name>
<keyword evidence="4 6" id="KW-0067">ATP-binding</keyword>
<dbReference type="EMBL" id="CP003422">
    <property type="protein sequence ID" value="AFH63471.2"/>
    <property type="molecule type" value="Genomic_DNA"/>
</dbReference>
<dbReference type="InterPro" id="IPR013563">
    <property type="entry name" value="Oligopep_ABC_C"/>
</dbReference>
<dbReference type="GO" id="GO:0005524">
    <property type="term" value="F:ATP binding"/>
    <property type="evidence" value="ECO:0007669"/>
    <property type="project" value="UniProtKB-KW"/>
</dbReference>
<organism evidence="6 7">
    <name type="scientific">Paenibacillus mucilaginosus K02</name>
    <dbReference type="NCBI Taxonomy" id="997761"/>
    <lineage>
        <taxon>Bacteria</taxon>
        <taxon>Bacillati</taxon>
        <taxon>Bacillota</taxon>
        <taxon>Bacilli</taxon>
        <taxon>Bacillales</taxon>
        <taxon>Paenibacillaceae</taxon>
        <taxon>Paenibacillus</taxon>
    </lineage>
</organism>
<dbReference type="PROSITE" id="PS00211">
    <property type="entry name" value="ABC_TRANSPORTER_1"/>
    <property type="match status" value="1"/>
</dbReference>
<dbReference type="Proteomes" id="UP000007392">
    <property type="component" value="Chromosome"/>
</dbReference>
<accession>I0BM74</accession>
<dbReference type="KEGG" id="pmw:B2K_22705"/>
<sequence length="334" mass="35880">MSAAAPAAGEPGGSPLLFEVRGLCKAYPFGGGLLRRPKGRILAVDGVSLTVRAGETFGLVGESGSGKSTLGRTLLRLEKPTEGQVLFEGRDLAKLSPADLREARRSMQVIFQDPYGSLNPRWTVGELVGEGLAVHGLASGTERSERVAELLAAVGLRPEWSGRYPHEFSGGQRQRIGIARAMALRPKFILADEAVSALDVSVQAQILNLLQELQQKEGLTYLFIGHGLQVVRHMSDRIGVMYLGRLVEVAPSGELFRRPAHPYTAALLASIPQGDPRRRGGLVPLTGEIPSPANPPSGCRFHPRCPAAKPLCREAEPPWHEIGPDHAAACHFPL</sequence>
<gene>
    <name evidence="6" type="ORF">B2K_22705</name>
</gene>
<evidence type="ECO:0000256" key="1">
    <source>
        <dbReference type="ARBA" id="ARBA00005417"/>
    </source>
</evidence>
<dbReference type="CDD" id="cd03257">
    <property type="entry name" value="ABC_NikE_OppD_transporters"/>
    <property type="match status" value="1"/>
</dbReference>
<evidence type="ECO:0000256" key="3">
    <source>
        <dbReference type="ARBA" id="ARBA00022741"/>
    </source>
</evidence>
<comment type="similarity">
    <text evidence="1">Belongs to the ABC transporter superfamily.</text>
</comment>
<dbReference type="SMART" id="SM00382">
    <property type="entry name" value="AAA"/>
    <property type="match status" value="1"/>
</dbReference>
<dbReference type="GO" id="GO:0055085">
    <property type="term" value="P:transmembrane transport"/>
    <property type="evidence" value="ECO:0007669"/>
    <property type="project" value="UniProtKB-ARBA"/>
</dbReference>
<dbReference type="GO" id="GO:0015833">
    <property type="term" value="P:peptide transport"/>
    <property type="evidence" value="ECO:0007669"/>
    <property type="project" value="InterPro"/>
</dbReference>
<dbReference type="Pfam" id="PF00005">
    <property type="entry name" value="ABC_tran"/>
    <property type="match status" value="1"/>
</dbReference>
<dbReference type="SUPFAM" id="SSF52540">
    <property type="entry name" value="P-loop containing nucleoside triphosphate hydrolases"/>
    <property type="match status" value="1"/>
</dbReference>
<evidence type="ECO:0000313" key="7">
    <source>
        <dbReference type="Proteomes" id="UP000007392"/>
    </source>
</evidence>
<evidence type="ECO:0000256" key="4">
    <source>
        <dbReference type="ARBA" id="ARBA00022840"/>
    </source>
</evidence>
<dbReference type="GO" id="GO:0016887">
    <property type="term" value="F:ATP hydrolysis activity"/>
    <property type="evidence" value="ECO:0007669"/>
    <property type="project" value="InterPro"/>
</dbReference>